<dbReference type="EMBL" id="JBHSEI010000007">
    <property type="protein sequence ID" value="MFC4638768.1"/>
    <property type="molecule type" value="Genomic_DNA"/>
</dbReference>
<dbReference type="InterPro" id="IPR000073">
    <property type="entry name" value="AB_hydrolase_1"/>
</dbReference>
<dbReference type="Pfam" id="PF00561">
    <property type="entry name" value="Abhydrolase_1"/>
    <property type="match status" value="1"/>
</dbReference>
<comment type="caution">
    <text evidence="4">The sequence shown here is derived from an EMBL/GenBank/DDBJ whole genome shotgun (WGS) entry which is preliminary data.</text>
</comment>
<evidence type="ECO:0000256" key="2">
    <source>
        <dbReference type="ARBA" id="ARBA00022801"/>
    </source>
</evidence>
<protein>
    <submittedName>
        <fullName evidence="4">Alpha/beta fold hydrolase</fullName>
    </submittedName>
</protein>
<name>A0ABV9IA60_9DEIO</name>
<gene>
    <name evidence="4" type="ORF">ACFO0D_10485</name>
</gene>
<reference evidence="5" key="1">
    <citation type="journal article" date="2019" name="Int. J. Syst. Evol. Microbiol.">
        <title>The Global Catalogue of Microorganisms (GCM) 10K type strain sequencing project: providing services to taxonomists for standard genome sequencing and annotation.</title>
        <authorList>
            <consortium name="The Broad Institute Genomics Platform"/>
            <consortium name="The Broad Institute Genome Sequencing Center for Infectious Disease"/>
            <person name="Wu L."/>
            <person name="Ma J."/>
        </authorList>
    </citation>
    <scope>NUCLEOTIDE SEQUENCE [LARGE SCALE GENOMIC DNA]</scope>
    <source>
        <strain evidence="5">CCUG 55995</strain>
    </source>
</reference>
<dbReference type="SUPFAM" id="SSF53474">
    <property type="entry name" value="alpha/beta-Hydrolases"/>
    <property type="match status" value="1"/>
</dbReference>
<comment type="similarity">
    <text evidence="1">Belongs to the peptidase S33 family.</text>
</comment>
<dbReference type="Proteomes" id="UP001595952">
    <property type="component" value="Unassembled WGS sequence"/>
</dbReference>
<proteinExistence type="inferred from homology"/>
<keyword evidence="5" id="KW-1185">Reference proteome</keyword>
<dbReference type="InterPro" id="IPR051601">
    <property type="entry name" value="Serine_prot/Carboxylest_S33"/>
</dbReference>
<feature type="domain" description="AB hydrolase-1" evidence="3">
    <location>
        <begin position="70"/>
        <end position="379"/>
    </location>
</feature>
<dbReference type="PANTHER" id="PTHR43248">
    <property type="entry name" value="2-SUCCINYL-6-HYDROXY-2,4-CYCLOHEXADIENE-1-CARBOXYLATE SYNTHASE"/>
    <property type="match status" value="1"/>
</dbReference>
<dbReference type="InterPro" id="IPR029058">
    <property type="entry name" value="AB_hydrolase_fold"/>
</dbReference>
<organism evidence="4 5">
    <name type="scientific">Deinococcus hohokamensis</name>
    <dbReference type="NCBI Taxonomy" id="309883"/>
    <lineage>
        <taxon>Bacteria</taxon>
        <taxon>Thermotogati</taxon>
        <taxon>Deinococcota</taxon>
        <taxon>Deinococci</taxon>
        <taxon>Deinococcales</taxon>
        <taxon>Deinococcaceae</taxon>
        <taxon>Deinococcus</taxon>
    </lineage>
</organism>
<dbReference type="RefSeq" id="WP_380061775.1">
    <property type="nucleotide sequence ID" value="NZ_JBHSEI010000007.1"/>
</dbReference>
<dbReference type="GO" id="GO:0016787">
    <property type="term" value="F:hydrolase activity"/>
    <property type="evidence" value="ECO:0007669"/>
    <property type="project" value="UniProtKB-KW"/>
</dbReference>
<evidence type="ECO:0000313" key="4">
    <source>
        <dbReference type="EMBL" id="MFC4638768.1"/>
    </source>
</evidence>
<evidence type="ECO:0000256" key="1">
    <source>
        <dbReference type="ARBA" id="ARBA00010088"/>
    </source>
</evidence>
<dbReference type="PANTHER" id="PTHR43248:SF25">
    <property type="entry name" value="AB HYDROLASE-1 DOMAIN-CONTAINING PROTEIN-RELATED"/>
    <property type="match status" value="1"/>
</dbReference>
<evidence type="ECO:0000313" key="5">
    <source>
        <dbReference type="Proteomes" id="UP001595952"/>
    </source>
</evidence>
<dbReference type="Gene3D" id="3.40.50.1820">
    <property type="entry name" value="alpha/beta hydrolase"/>
    <property type="match status" value="1"/>
</dbReference>
<keyword evidence="2 4" id="KW-0378">Hydrolase</keyword>
<accession>A0ABV9IA60</accession>
<sequence length="418" mass="44085">MLLSSAWAGGAGAPAQTGTVRWVPCPAEVRATRCGYVRVPMNHARPGGRSLEIFVALQRALSSAARQPDPVFYLAGGPGGRGTPAVWSLAKAFRNRDVLSMDPRGVGPSRPELTCYGANSPRALAVCAQGWRAQGLNPEDFGSAQAALDADMVRRALGYGPVNLYGVSYGSRLAQEVLRRAPGAVRSVVMAGVLPASLPDTAPPAMPVALQRVLAACEADADCWKAHPDLPARYERLLAQADAVALLRMAQTLDQYLRHDLAAGQIPAVIEAFDGRGTAGAVRFPAPADGEAGFNSAIQILVSCLGRGPGGPDDVHRAQCEAMRLRPAPQEHEAVRSNVPALLIGGEFDPATLPDWMPLVARSLPHSLSVVLRGWGHGAGWSPCGLWLAQQLIDRPQAALDTSCAPLGRLVFAPLPVR</sequence>
<evidence type="ECO:0000259" key="3">
    <source>
        <dbReference type="Pfam" id="PF00561"/>
    </source>
</evidence>